<evidence type="ECO:0000256" key="1">
    <source>
        <dbReference type="SAM" id="Phobius"/>
    </source>
</evidence>
<dbReference type="RefSeq" id="WP_231444196.1">
    <property type="nucleotide sequence ID" value="NZ_JAJOMB010000010.1"/>
</dbReference>
<dbReference type="EMBL" id="JAJOMB010000010">
    <property type="protein sequence ID" value="MCD5313220.1"/>
    <property type="molecule type" value="Genomic_DNA"/>
</dbReference>
<feature type="transmembrane region" description="Helical" evidence="1">
    <location>
        <begin position="32"/>
        <end position="56"/>
    </location>
</feature>
<sequence length="121" mass="12853">MSSILSGAVIAVGLVSSIWSVVLFARARRASNVMLLVLLGLELLLLIQLVIGIVRVAGGERPEETATFLSYAASLLLLLPAGVFWSAADKSRTSVLVIFIACFAVVVMTARMFQIWSTVGG</sequence>
<protein>
    <submittedName>
        <fullName evidence="2">Uncharacterized protein</fullName>
    </submittedName>
</protein>
<organism evidence="2 3">
    <name type="scientific">Kineosporia babensis</name>
    <dbReference type="NCBI Taxonomy" id="499548"/>
    <lineage>
        <taxon>Bacteria</taxon>
        <taxon>Bacillati</taxon>
        <taxon>Actinomycetota</taxon>
        <taxon>Actinomycetes</taxon>
        <taxon>Kineosporiales</taxon>
        <taxon>Kineosporiaceae</taxon>
        <taxon>Kineosporia</taxon>
    </lineage>
</organism>
<keyword evidence="1" id="KW-1133">Transmembrane helix</keyword>
<keyword evidence="3" id="KW-1185">Reference proteome</keyword>
<evidence type="ECO:0000313" key="3">
    <source>
        <dbReference type="Proteomes" id="UP001138997"/>
    </source>
</evidence>
<dbReference type="Proteomes" id="UP001138997">
    <property type="component" value="Unassembled WGS sequence"/>
</dbReference>
<accession>A0A9X1NFR5</accession>
<comment type="caution">
    <text evidence="2">The sequence shown here is derived from an EMBL/GenBank/DDBJ whole genome shotgun (WGS) entry which is preliminary data.</text>
</comment>
<proteinExistence type="predicted"/>
<keyword evidence="1" id="KW-0812">Transmembrane</keyword>
<feature type="transmembrane region" description="Helical" evidence="1">
    <location>
        <begin position="6"/>
        <end position="25"/>
    </location>
</feature>
<reference evidence="2" key="1">
    <citation type="submission" date="2021-11" db="EMBL/GenBank/DDBJ databases">
        <title>Streptomyces corallinus and Kineosporia corallina sp. nov., two new coral-derived marine actinobacteria.</title>
        <authorList>
            <person name="Buangrab K."/>
            <person name="Sutthacheep M."/>
            <person name="Yeemin T."/>
            <person name="Harunari E."/>
            <person name="Igarashi Y."/>
            <person name="Sripreechasak P."/>
            <person name="Kanchanasin P."/>
            <person name="Tanasupawat S."/>
            <person name="Phongsopitanun W."/>
        </authorList>
    </citation>
    <scope>NUCLEOTIDE SEQUENCE</scope>
    <source>
        <strain evidence="2">JCM 31032</strain>
    </source>
</reference>
<feature type="transmembrane region" description="Helical" evidence="1">
    <location>
        <begin position="95"/>
        <end position="116"/>
    </location>
</feature>
<evidence type="ECO:0000313" key="2">
    <source>
        <dbReference type="EMBL" id="MCD5313220.1"/>
    </source>
</evidence>
<gene>
    <name evidence="2" type="ORF">LR394_20135</name>
</gene>
<dbReference type="AlphaFoldDB" id="A0A9X1NFR5"/>
<name>A0A9X1NFR5_9ACTN</name>
<feature type="transmembrane region" description="Helical" evidence="1">
    <location>
        <begin position="68"/>
        <end position="88"/>
    </location>
</feature>
<keyword evidence="1" id="KW-0472">Membrane</keyword>